<dbReference type="GO" id="GO:0006744">
    <property type="term" value="P:ubiquinone biosynthetic process"/>
    <property type="evidence" value="ECO:0007669"/>
    <property type="project" value="TreeGrafter"/>
</dbReference>
<dbReference type="Pfam" id="PF21274">
    <property type="entry name" value="Rng_hyd_C"/>
    <property type="match status" value="1"/>
</dbReference>
<dbReference type="GO" id="GO:0071949">
    <property type="term" value="F:FAD binding"/>
    <property type="evidence" value="ECO:0007669"/>
    <property type="project" value="InterPro"/>
</dbReference>
<dbReference type="SUPFAM" id="SSF51905">
    <property type="entry name" value="FAD/NAD(P)-binding domain"/>
    <property type="match status" value="1"/>
</dbReference>
<dbReference type="Gene3D" id="3.30.9.10">
    <property type="entry name" value="D-Amino Acid Oxidase, subunit A, domain 2"/>
    <property type="match status" value="1"/>
</dbReference>
<keyword evidence="4" id="KW-0560">Oxidoreductase</keyword>
<evidence type="ECO:0000256" key="2">
    <source>
        <dbReference type="ARBA" id="ARBA00022827"/>
    </source>
</evidence>
<keyword evidence="4" id="KW-0503">Monooxygenase</keyword>
<gene>
    <name evidence="4" type="ORF">AB5J55_43810</name>
</gene>
<accession>A0AB39NE60</accession>
<proteinExistence type="predicted"/>
<dbReference type="InterPro" id="IPR050641">
    <property type="entry name" value="RIFMO-like"/>
</dbReference>
<dbReference type="InterPro" id="IPR036188">
    <property type="entry name" value="FAD/NAD-bd_sf"/>
</dbReference>
<dbReference type="InterPro" id="IPR002938">
    <property type="entry name" value="FAD-bd"/>
</dbReference>
<organism evidence="4">
    <name type="scientific">Streptomyces sp. R11</name>
    <dbReference type="NCBI Taxonomy" id="3238625"/>
    <lineage>
        <taxon>Bacteria</taxon>
        <taxon>Bacillati</taxon>
        <taxon>Actinomycetota</taxon>
        <taxon>Actinomycetes</taxon>
        <taxon>Kitasatosporales</taxon>
        <taxon>Streptomycetaceae</taxon>
        <taxon>Streptomyces</taxon>
    </lineage>
</organism>
<keyword evidence="1" id="KW-0285">Flavoprotein</keyword>
<evidence type="ECO:0000313" key="4">
    <source>
        <dbReference type="EMBL" id="XDQ16010.1"/>
    </source>
</evidence>
<dbReference type="Gene3D" id="3.40.30.120">
    <property type="match status" value="1"/>
</dbReference>
<evidence type="ECO:0000256" key="1">
    <source>
        <dbReference type="ARBA" id="ARBA00022630"/>
    </source>
</evidence>
<reference evidence="4" key="1">
    <citation type="submission" date="2024-07" db="EMBL/GenBank/DDBJ databases">
        <authorList>
            <person name="Yu S.T."/>
        </authorList>
    </citation>
    <scope>NUCLEOTIDE SEQUENCE</scope>
    <source>
        <strain evidence="4">R11</strain>
    </source>
</reference>
<dbReference type="AlphaFoldDB" id="A0AB39NE60"/>
<dbReference type="PANTHER" id="PTHR43004">
    <property type="entry name" value="TRK SYSTEM POTASSIUM UPTAKE PROTEIN"/>
    <property type="match status" value="1"/>
</dbReference>
<keyword evidence="2" id="KW-0274">FAD</keyword>
<protein>
    <submittedName>
        <fullName evidence="4">FAD-dependent monooxygenase</fullName>
    </submittedName>
</protein>
<dbReference type="Pfam" id="PF01494">
    <property type="entry name" value="FAD_binding_3"/>
    <property type="match status" value="1"/>
</dbReference>
<dbReference type="RefSeq" id="WP_369275934.1">
    <property type="nucleotide sequence ID" value="NZ_CP163432.1"/>
</dbReference>
<dbReference type="PANTHER" id="PTHR43004:SF6">
    <property type="entry name" value="FAD_NAD(P)-BINDING OXIDOREDUCTASE FAMILY PROTEIN"/>
    <property type="match status" value="1"/>
</dbReference>
<evidence type="ECO:0000259" key="3">
    <source>
        <dbReference type="Pfam" id="PF01494"/>
    </source>
</evidence>
<sequence length="599" mass="64749">MDAIEVPILIVGGGGCGLSCSIFLTDLGVDHLLVERHSTTSTLPKAHYLNQRTMEIFRQHGVADSVYAVGAPLKHFGKVSWVTSLGDAGPLYGRTIAEMDAFGGGSLTSTYLRDSPCAPSNYPLIRLEPLLRRHAEERAPGQVRFGHTLSDWSEDADGVTAVGVNRATGEPYTVRARYVVAADGGKTVGSRLGVRMDGPVNLLEMVSAHFSADLSKWWDDECLMTWIIDPESSNSYGTGALVQLGPTWGRDSEEWMMHFTFGPDNPARHDENAIVPKMLELLKLPDLDLTVHKVSHWVLEAVLAERYKMGRFIFAGDAAHRHPPATGIGLNTAVQDAHNLAWKLAAVIQGRAGDGLLDSYESERRPVGMHNVDWAMFSALHHVVLDAGVGLIPGAPAAMRKAACEAYFAESPAGEHRRRRAAEAIGVLRAEFQAHDLEIGYPYEAGAVVPDGSQPPQRDPMGCVHHPTTRPGHRLPHAWIEHLGDQVSTLDLAERGCGFVLITGSKGAPWCTAASATSKRLGVPIFPVQIGSTSDYSDPEGSWARVCQIGDDGALLIRPDNHVAFRSARAVAAPETTLVRAMTSVLARTPSAASRFVTR</sequence>
<dbReference type="EMBL" id="CP163432">
    <property type="protein sequence ID" value="XDQ16010.1"/>
    <property type="molecule type" value="Genomic_DNA"/>
</dbReference>
<dbReference type="GO" id="GO:0016709">
    <property type="term" value="F:oxidoreductase activity, acting on paired donors, with incorporation or reduction of molecular oxygen, NAD(P)H as one donor, and incorporation of one atom of oxygen"/>
    <property type="evidence" value="ECO:0007669"/>
    <property type="project" value="UniProtKB-ARBA"/>
</dbReference>
<name>A0AB39NE60_9ACTN</name>
<dbReference type="Gene3D" id="3.50.50.60">
    <property type="entry name" value="FAD/NAD(P)-binding domain"/>
    <property type="match status" value="1"/>
</dbReference>
<feature type="domain" description="FAD-binding" evidence="3">
    <location>
        <begin position="5"/>
        <end position="375"/>
    </location>
</feature>
<dbReference type="PRINTS" id="PR00420">
    <property type="entry name" value="RNGMNOXGNASE"/>
</dbReference>